<dbReference type="GeneID" id="86829495"/>
<dbReference type="PANTHER" id="PTHR43174:SF2">
    <property type="entry name" value="UDP-N-ACETYLGLUCOSAMINE 2-EPIMERASE"/>
    <property type="match status" value="1"/>
</dbReference>
<comment type="similarity">
    <text evidence="2 4">Belongs to the UDP-N-acetylglucosamine 2-epimerase family.</text>
</comment>
<gene>
    <name evidence="6" type="ORF">H4687_004934</name>
</gene>
<dbReference type="Gene3D" id="3.40.50.2000">
    <property type="entry name" value="Glycogen Phosphorylase B"/>
    <property type="match status" value="2"/>
</dbReference>
<dbReference type="EC" id="5.1.3.14" evidence="3"/>
<organism evidence="6 7">
    <name type="scientific">Streptomyces stelliscabiei</name>
    <dbReference type="NCBI Taxonomy" id="146820"/>
    <lineage>
        <taxon>Bacteria</taxon>
        <taxon>Bacillati</taxon>
        <taxon>Actinomycetota</taxon>
        <taxon>Actinomycetes</taxon>
        <taxon>Kitasatosporales</taxon>
        <taxon>Streptomycetaceae</taxon>
        <taxon>Streptomyces</taxon>
    </lineage>
</organism>
<evidence type="ECO:0000256" key="1">
    <source>
        <dbReference type="ARBA" id="ARBA00023235"/>
    </source>
</evidence>
<keyword evidence="7" id="KW-1185">Reference proteome</keyword>
<evidence type="ECO:0000259" key="5">
    <source>
        <dbReference type="Pfam" id="PF02350"/>
    </source>
</evidence>
<dbReference type="OrthoDB" id="9803238at2"/>
<name>A0A8I0TRB0_9ACTN</name>
<evidence type="ECO:0000313" key="7">
    <source>
        <dbReference type="Proteomes" id="UP000629287"/>
    </source>
</evidence>
<dbReference type="InterPro" id="IPR029767">
    <property type="entry name" value="WecB-like"/>
</dbReference>
<dbReference type="EMBL" id="JADBGF010000001">
    <property type="protein sequence ID" value="MBE1598805.1"/>
    <property type="molecule type" value="Genomic_DNA"/>
</dbReference>
<dbReference type="GO" id="GO:0008761">
    <property type="term" value="F:UDP-N-acetylglucosamine 2-epimerase activity"/>
    <property type="evidence" value="ECO:0007669"/>
    <property type="project" value="UniProtKB-EC"/>
</dbReference>
<dbReference type="SUPFAM" id="SSF53756">
    <property type="entry name" value="UDP-Glycosyltransferase/glycogen phosphorylase"/>
    <property type="match status" value="1"/>
</dbReference>
<evidence type="ECO:0000313" key="6">
    <source>
        <dbReference type="EMBL" id="MBE1598805.1"/>
    </source>
</evidence>
<evidence type="ECO:0000256" key="4">
    <source>
        <dbReference type="RuleBase" id="RU003513"/>
    </source>
</evidence>
<dbReference type="InterPro" id="IPR003331">
    <property type="entry name" value="UDP_GlcNAc_Epimerase_2_dom"/>
</dbReference>
<dbReference type="AlphaFoldDB" id="A0A8I0TRB0"/>
<dbReference type="Pfam" id="PF02350">
    <property type="entry name" value="Epimerase_2"/>
    <property type="match status" value="1"/>
</dbReference>
<dbReference type="NCBIfam" id="TIGR00236">
    <property type="entry name" value="wecB"/>
    <property type="match status" value="1"/>
</dbReference>
<accession>A0A8I0TRB0</accession>
<keyword evidence="1 4" id="KW-0413">Isomerase</keyword>
<evidence type="ECO:0000256" key="3">
    <source>
        <dbReference type="ARBA" id="ARBA00038858"/>
    </source>
</evidence>
<feature type="domain" description="UDP-N-acetylglucosamine 2-epimerase" evidence="5">
    <location>
        <begin position="23"/>
        <end position="363"/>
    </location>
</feature>
<dbReference type="PANTHER" id="PTHR43174">
    <property type="entry name" value="UDP-N-ACETYLGLUCOSAMINE 2-EPIMERASE"/>
    <property type="match status" value="1"/>
</dbReference>
<reference evidence="6 7" key="1">
    <citation type="submission" date="2020-10" db="EMBL/GenBank/DDBJ databases">
        <title>Sequencing the genomes of 1000 actinobacteria strains.</title>
        <authorList>
            <person name="Klenk H.-P."/>
        </authorList>
    </citation>
    <scope>NUCLEOTIDE SEQUENCE [LARGE SCALE GENOMIC DNA]</scope>
    <source>
        <strain evidence="6 7">DSM 41803</strain>
    </source>
</reference>
<dbReference type="CDD" id="cd03786">
    <property type="entry name" value="GTB_UDP-GlcNAc_2-Epimerase"/>
    <property type="match status" value="1"/>
</dbReference>
<sequence>MRPVAVVLGTRPEAIKFAPVIHALRDDPRFEPVVISTGQHREMLNETMKAFDLTPDIDLGVMVPKQTLSQTTYRALRELEGQLSTRKVEAVLVHGDTATTMAGALAGFHHQIPVVHVEAGLRSGFLGSPFPEEGNRRMVAQIAALHLAPTPGNKANLLAEGIAEEAIAVTGNTVIDALQWASGKADSFGHPMLEDLAGDRRRVVLASAHRRDAWPHLPQIAQAFARIADEPDTRVIVPLHRNPSVRQAMLPLIGGHPDITIVDPLPYLHFCRLMRRADIILSDSSGAQEEGPALGKPTLVISNVTERSEAVVAGTARLVGTAYDGVYAHTVRLLRDKEAYARMASAANPYGDGRATRRTIDAIAHFFGDGPPAEPFVPETPIDELTNETARRAEYART</sequence>
<proteinExistence type="inferred from homology"/>
<evidence type="ECO:0000256" key="2">
    <source>
        <dbReference type="ARBA" id="ARBA00038209"/>
    </source>
</evidence>
<dbReference type="RefSeq" id="WP_046915939.1">
    <property type="nucleotide sequence ID" value="NZ_JADBGF010000001.1"/>
</dbReference>
<protein>
    <recommendedName>
        <fullName evidence="3">UDP-N-acetylglucosamine 2-epimerase (non-hydrolyzing)</fullName>
        <ecNumber evidence="3">5.1.3.14</ecNumber>
    </recommendedName>
</protein>
<dbReference type="Proteomes" id="UP000629287">
    <property type="component" value="Unassembled WGS sequence"/>
</dbReference>
<comment type="caution">
    <text evidence="6">The sequence shown here is derived from an EMBL/GenBank/DDBJ whole genome shotgun (WGS) entry which is preliminary data.</text>
</comment>